<dbReference type="InterPro" id="IPR000477">
    <property type="entry name" value="RT_dom"/>
</dbReference>
<protein>
    <submittedName>
        <fullName evidence="2">Retrovirus-related Pol polyprotein from type-1 retrotransposable element</fullName>
    </submittedName>
</protein>
<dbReference type="InterPro" id="IPR043502">
    <property type="entry name" value="DNA/RNA_pol_sf"/>
</dbReference>
<dbReference type="PANTHER" id="PTHR31635:SF196">
    <property type="entry name" value="REVERSE TRANSCRIPTASE DOMAIN-CONTAINING PROTEIN-RELATED"/>
    <property type="match status" value="1"/>
</dbReference>
<sequence>MLQKDMQERFQDILKMKILNWVIDLFSNSNEIKMELKEELIDLQTNEELKPKFKDRYHSFCLQKQISDLYPGLWRMDCQTTLIPKTDDPRPDAEDYRPITIVSCVYRLFSKIVTRQLEDSLSLNLHQKALREAHKRGKELNIVSRDLAKAFDTINHSSIDRALCMQGLDVDSRNFTAQMVTGSSTVIKGDGGALSNRIEINQGVRQGDPISPLLFNSVMVELIECL</sequence>
<organism evidence="2 3">
    <name type="scientific">Trichinella patagoniensis</name>
    <dbReference type="NCBI Taxonomy" id="990121"/>
    <lineage>
        <taxon>Eukaryota</taxon>
        <taxon>Metazoa</taxon>
        <taxon>Ecdysozoa</taxon>
        <taxon>Nematoda</taxon>
        <taxon>Enoplea</taxon>
        <taxon>Dorylaimia</taxon>
        <taxon>Trichinellida</taxon>
        <taxon>Trichinellidae</taxon>
        <taxon>Trichinella</taxon>
    </lineage>
</organism>
<name>A0A0V0Z4K7_9BILA</name>
<evidence type="ECO:0000313" key="3">
    <source>
        <dbReference type="Proteomes" id="UP000054783"/>
    </source>
</evidence>
<accession>A0A0V0Z4K7</accession>
<gene>
    <name evidence="2" type="ORF">T12_5743</name>
</gene>
<dbReference type="PANTHER" id="PTHR31635">
    <property type="entry name" value="REVERSE TRANSCRIPTASE DOMAIN-CONTAINING PROTEIN-RELATED"/>
    <property type="match status" value="1"/>
</dbReference>
<dbReference type="AlphaFoldDB" id="A0A0V0Z4K7"/>
<evidence type="ECO:0000259" key="1">
    <source>
        <dbReference type="PROSITE" id="PS50878"/>
    </source>
</evidence>
<dbReference type="SUPFAM" id="SSF56672">
    <property type="entry name" value="DNA/RNA polymerases"/>
    <property type="match status" value="1"/>
</dbReference>
<reference evidence="2 3" key="1">
    <citation type="submission" date="2015-01" db="EMBL/GenBank/DDBJ databases">
        <title>Evolution of Trichinella species and genotypes.</title>
        <authorList>
            <person name="Korhonen P.K."/>
            <person name="Edoardo P."/>
            <person name="Giuseppe L.R."/>
            <person name="Gasser R.B."/>
        </authorList>
    </citation>
    <scope>NUCLEOTIDE SEQUENCE [LARGE SCALE GENOMIC DNA]</scope>
    <source>
        <strain evidence="2">ISS2496</strain>
    </source>
</reference>
<feature type="domain" description="Reverse transcriptase" evidence="1">
    <location>
        <begin position="64"/>
        <end position="226"/>
    </location>
</feature>
<dbReference type="PROSITE" id="PS50878">
    <property type="entry name" value="RT_POL"/>
    <property type="match status" value="1"/>
</dbReference>
<proteinExistence type="predicted"/>
<keyword evidence="3" id="KW-1185">Reference proteome</keyword>
<dbReference type="EMBL" id="JYDQ01000492">
    <property type="protein sequence ID" value="KRY07320.1"/>
    <property type="molecule type" value="Genomic_DNA"/>
</dbReference>
<dbReference type="Pfam" id="PF00078">
    <property type="entry name" value="RVT_1"/>
    <property type="match status" value="1"/>
</dbReference>
<dbReference type="Proteomes" id="UP000054783">
    <property type="component" value="Unassembled WGS sequence"/>
</dbReference>
<evidence type="ECO:0000313" key="2">
    <source>
        <dbReference type="EMBL" id="KRY07320.1"/>
    </source>
</evidence>
<comment type="caution">
    <text evidence="2">The sequence shown here is derived from an EMBL/GenBank/DDBJ whole genome shotgun (WGS) entry which is preliminary data.</text>
</comment>